<dbReference type="EMBL" id="CP020612">
    <property type="protein sequence ID" value="ARJ68453.1"/>
    <property type="molecule type" value="Genomic_DNA"/>
</dbReference>
<dbReference type="AlphaFoldDB" id="A0A1W6CUA3"/>
<keyword evidence="2" id="KW-1185">Reference proteome</keyword>
<dbReference type="KEGG" id="pcon:B0A89_01105"/>
<reference evidence="1 2" key="1">
    <citation type="submission" date="2017-03" db="EMBL/GenBank/DDBJ databases">
        <title>Genome sequence of Paracoccus contaminans isolated from a water microcosm.</title>
        <authorList>
            <person name="Aurass P."/>
            <person name="Karste S."/>
            <person name="Trost E."/>
            <person name="Glaeser S.P."/>
            <person name="Kaempfer P."/>
            <person name="Flieger A."/>
        </authorList>
    </citation>
    <scope>NUCLEOTIDE SEQUENCE [LARGE SCALE GENOMIC DNA]</scope>
    <source>
        <strain evidence="2">RKI 16-01929T\LMG 29738T\CCM 8701T\CIP 111112T</strain>
    </source>
</reference>
<gene>
    <name evidence="1" type="ORF">B0A89_01105</name>
</gene>
<name>A0A1W6CUA3_9RHOB</name>
<sequence length="83" mass="8987">MRGASLFTILARADVPGADVAAPELDGNGPAARARPLIGLLPLLITGRGRSLRFIAWHAGRRWPARQRVFSRASSGFERPARI</sequence>
<evidence type="ECO:0000313" key="2">
    <source>
        <dbReference type="Proteomes" id="UP000193017"/>
    </source>
</evidence>
<dbReference type="Proteomes" id="UP000193017">
    <property type="component" value="Chromosome"/>
</dbReference>
<proteinExistence type="predicted"/>
<dbReference type="STRING" id="1945662.B0A89_01105"/>
<evidence type="ECO:0000313" key="1">
    <source>
        <dbReference type="EMBL" id="ARJ68453.1"/>
    </source>
</evidence>
<organism evidence="1 2">
    <name type="scientific">Paracoccus contaminans</name>
    <dbReference type="NCBI Taxonomy" id="1945662"/>
    <lineage>
        <taxon>Bacteria</taxon>
        <taxon>Pseudomonadati</taxon>
        <taxon>Pseudomonadota</taxon>
        <taxon>Alphaproteobacteria</taxon>
        <taxon>Rhodobacterales</taxon>
        <taxon>Paracoccaceae</taxon>
        <taxon>Paracoccus</taxon>
    </lineage>
</organism>
<accession>A0A1W6CUA3</accession>
<protein>
    <submittedName>
        <fullName evidence="1">Uncharacterized protein</fullName>
    </submittedName>
</protein>